<organism evidence="2 3">
    <name type="scientific">Amphibalanus amphitrite</name>
    <name type="common">Striped barnacle</name>
    <name type="synonym">Balanus amphitrite</name>
    <dbReference type="NCBI Taxonomy" id="1232801"/>
    <lineage>
        <taxon>Eukaryota</taxon>
        <taxon>Metazoa</taxon>
        <taxon>Ecdysozoa</taxon>
        <taxon>Arthropoda</taxon>
        <taxon>Crustacea</taxon>
        <taxon>Multicrustacea</taxon>
        <taxon>Cirripedia</taxon>
        <taxon>Thoracica</taxon>
        <taxon>Thoracicalcarea</taxon>
        <taxon>Balanomorpha</taxon>
        <taxon>Balanoidea</taxon>
        <taxon>Balanidae</taxon>
        <taxon>Amphibalaninae</taxon>
        <taxon>Amphibalanus</taxon>
    </lineage>
</organism>
<proteinExistence type="predicted"/>
<feature type="region of interest" description="Disordered" evidence="1">
    <location>
        <begin position="1"/>
        <end position="40"/>
    </location>
</feature>
<dbReference type="AlphaFoldDB" id="A0A6A4W5N0"/>
<feature type="region of interest" description="Disordered" evidence="1">
    <location>
        <begin position="1023"/>
        <end position="1050"/>
    </location>
</feature>
<feature type="compositionally biased region" description="Pro residues" evidence="1">
    <location>
        <begin position="579"/>
        <end position="591"/>
    </location>
</feature>
<dbReference type="OrthoDB" id="4405280at2759"/>
<name>A0A6A4W5N0_AMPAM</name>
<dbReference type="Proteomes" id="UP000440578">
    <property type="component" value="Unassembled WGS sequence"/>
</dbReference>
<reference evidence="2 3" key="1">
    <citation type="submission" date="2019-07" db="EMBL/GenBank/DDBJ databases">
        <title>Draft genome assembly of a fouling barnacle, Amphibalanus amphitrite (Darwin, 1854): The first reference genome for Thecostraca.</title>
        <authorList>
            <person name="Kim W."/>
        </authorList>
    </citation>
    <scope>NUCLEOTIDE SEQUENCE [LARGE SCALE GENOMIC DNA]</scope>
    <source>
        <strain evidence="2">SNU_AA5</strain>
        <tissue evidence="2">Soma without cirri and trophi</tissue>
    </source>
</reference>
<dbReference type="SMART" id="SM00289">
    <property type="entry name" value="WR1"/>
    <property type="match status" value="6"/>
</dbReference>
<dbReference type="InterPro" id="IPR006150">
    <property type="entry name" value="Cys_repeat_1"/>
</dbReference>
<feature type="region of interest" description="Disordered" evidence="1">
    <location>
        <begin position="558"/>
        <end position="591"/>
    </location>
</feature>
<dbReference type="EMBL" id="VIIS01001396">
    <property type="protein sequence ID" value="KAF0299074.1"/>
    <property type="molecule type" value="Genomic_DNA"/>
</dbReference>
<protein>
    <submittedName>
        <fullName evidence="2">Uncharacterized protein</fullName>
    </submittedName>
</protein>
<feature type="region of interest" description="Disordered" evidence="1">
    <location>
        <begin position="624"/>
        <end position="650"/>
    </location>
</feature>
<evidence type="ECO:0000313" key="3">
    <source>
        <dbReference type="Proteomes" id="UP000440578"/>
    </source>
</evidence>
<sequence length="1050" mass="112589">MVAAAAGSVAAASSADQPAPVVDQGPSEVAKDGEETTSGGRKGRFFANFLHLLGLGTKETPVAAAAPTTLVQPQPVTLNVQRPLHIKPVIVLKTHQPKPEPLVVGTPSHYVETPCTGAHCPECSDHAPCHSGYCLAGHCVACLWDAHCGSGYQCASSVCVQIPVLTPVLPPVECTQDEHCYDGGSYKNRYRKSCVNNHCVDLYDGDHGGDRCTKYSGCQGGHYCSDGVCKPFVPEWMPCSVAESCQSNSCLQGKCAECSQWKPCPSGQFCDHGHCKRPGHTGDSCWLSLQCKSHICWHGACADCAHHSDCKAAGEFCDKGLCRAMLGFGDKCSSNSHCMSNICDRSSRRCVDCKTSASCDSNSFCNADFKCTRRGVFNDQCVRDQHCESNLCGPKNKCVECKRKRDCRDNSDFCDVEEGRCMRKKTLGQTCDRSEECVDQLTCSTTTRKCVRCQINSQCPDRQRCDSALGMCVPKNDLNQNCVGDSDCRSGFCGPENTCVMCRANVMPTTCPTSREFCSRQGMCLPGNVRAGRMCLSGESAQCARGLICTNRVCEVPQNSGQTTQRPGTSSSISAPRPGVSPPTPATPTPPTRIICARTADCSMKTLHLLCAAVLVVAAAGSAAGTESADPPAVDQGSSEVTKERETGSGQRRGRFFASFWNLLGYNEEKEETKVETSTRSPCTRSQHIRSQCILSPPLLSSNTATTGCKTDYQCPKGSYCFSYNCVQCITDEHCSAGGRHSRTYQRRCEHNRCVDIWQDDVVKCTKYSACPDGQYCSAGKCTPFVPEWMPCSVAESCQSNSCLQGKCAECSQVEAVRGRTVLRPRTLTGFKCVRKGMFKDACTSDSQCLSRRCGPKNTCVQCNRLQDCNSSTHFCDISLDGACTPLKRVGQICDANEQCLAPLTCSPSTNKCVQCQINSQCMDSQRCDNTLGMCVAKSILGDSCVGDSDCQSGVCGIVSNQCVQCRAGVVGSCPATSFCTVDGTCVPTSVPLNGACPSGQNEQCAVGLVCTNLVCRSPTSVIDPSQTTSPNTPTPAASGPFQARSFGRR</sequence>
<evidence type="ECO:0000256" key="1">
    <source>
        <dbReference type="SAM" id="MobiDB-lite"/>
    </source>
</evidence>
<feature type="compositionally biased region" description="Low complexity" evidence="1">
    <location>
        <begin position="1"/>
        <end position="15"/>
    </location>
</feature>
<gene>
    <name evidence="2" type="ORF">FJT64_003656</name>
</gene>
<keyword evidence="3" id="KW-1185">Reference proteome</keyword>
<feature type="compositionally biased region" description="Low complexity" evidence="1">
    <location>
        <begin position="1025"/>
        <end position="1039"/>
    </location>
</feature>
<comment type="caution">
    <text evidence="2">The sequence shown here is derived from an EMBL/GenBank/DDBJ whole genome shotgun (WGS) entry which is preliminary data.</text>
</comment>
<evidence type="ECO:0000313" key="2">
    <source>
        <dbReference type="EMBL" id="KAF0299074.1"/>
    </source>
</evidence>
<accession>A0A6A4W5N0</accession>
<feature type="compositionally biased region" description="Polar residues" evidence="1">
    <location>
        <begin position="558"/>
        <end position="574"/>
    </location>
</feature>